<dbReference type="InterPro" id="IPR014911">
    <property type="entry name" value="PilS_N"/>
</dbReference>
<dbReference type="Gene3D" id="3.30.1690.10">
    <property type="entry name" value="TcpA-like pilin"/>
    <property type="match status" value="1"/>
</dbReference>
<feature type="compositionally biased region" description="Basic and acidic residues" evidence="1">
    <location>
        <begin position="1"/>
        <end position="12"/>
    </location>
</feature>
<dbReference type="EMBL" id="JAUZQE010000004">
    <property type="protein sequence ID" value="MDR4124927.1"/>
    <property type="molecule type" value="Genomic_DNA"/>
</dbReference>
<keyword evidence="2" id="KW-0472">Membrane</keyword>
<gene>
    <name evidence="4" type="ORF">Q8947_02870</name>
</gene>
<feature type="region of interest" description="Disordered" evidence="1">
    <location>
        <begin position="1"/>
        <end position="31"/>
    </location>
</feature>
<feature type="transmembrane region" description="Helical" evidence="2">
    <location>
        <begin position="42"/>
        <end position="68"/>
    </location>
</feature>
<accession>A0ABU1D3S0</accession>
<dbReference type="Pfam" id="PF08805">
    <property type="entry name" value="PilS"/>
    <property type="match status" value="1"/>
</dbReference>
<organism evidence="4 5">
    <name type="scientific">Yanghanlia caeni</name>
    <dbReference type="NCBI Taxonomy" id="3064283"/>
    <lineage>
        <taxon>Bacteria</taxon>
        <taxon>Pseudomonadati</taxon>
        <taxon>Pseudomonadota</taxon>
        <taxon>Betaproteobacteria</taxon>
        <taxon>Burkholderiales</taxon>
        <taxon>Alcaligenaceae</taxon>
        <taxon>Yanghanlia</taxon>
    </lineage>
</organism>
<reference evidence="4 5" key="1">
    <citation type="submission" date="2023-08" db="EMBL/GenBank/DDBJ databases">
        <title>Alcaligenaceae gen. nov., a novel taxon isolated from the sludge of Yixing Pesticide Factory.</title>
        <authorList>
            <person name="Ruan L."/>
        </authorList>
    </citation>
    <scope>NUCLEOTIDE SEQUENCE [LARGE SCALE GENOMIC DNA]</scope>
    <source>
        <strain evidence="4 5">LG-2</strain>
    </source>
</reference>
<keyword evidence="2" id="KW-0812">Transmembrane</keyword>
<feature type="domain" description="Type 4 secretion system PilS N-terminal" evidence="3">
    <location>
        <begin position="135"/>
        <end position="212"/>
    </location>
</feature>
<feature type="compositionally biased region" description="Low complexity" evidence="1">
    <location>
        <begin position="21"/>
        <end position="31"/>
    </location>
</feature>
<keyword evidence="2" id="KW-1133">Transmembrane helix</keyword>
<evidence type="ECO:0000256" key="1">
    <source>
        <dbReference type="SAM" id="MobiDB-lite"/>
    </source>
</evidence>
<dbReference type="InterPro" id="IPR012902">
    <property type="entry name" value="N_methyl_site"/>
</dbReference>
<evidence type="ECO:0000313" key="4">
    <source>
        <dbReference type="EMBL" id="MDR4124927.1"/>
    </source>
</evidence>
<proteinExistence type="predicted"/>
<dbReference type="NCBIfam" id="TIGR02532">
    <property type="entry name" value="IV_pilin_GFxxxE"/>
    <property type="match status" value="1"/>
</dbReference>
<sequence>MPRIPDSCDRPRQLQRRHQSQHQNLHQNLHQSQRRHQAGFSLVEVSIVMAIVLLLAIIAIPAISAYVIESKVPKVGEELTRFILHAKVNAANGLPTPYDGIGNANLANMVRDTGVFTISGAADAPTVRHGLGSAGEVTVATVDSGAAFTITLSKVNHAACPSIASVMQRVSDSITVAGNGGAASVIKDAATRYSALATESQCSEGDENTFVFKVL</sequence>
<dbReference type="SUPFAM" id="SSF54523">
    <property type="entry name" value="Pili subunits"/>
    <property type="match status" value="1"/>
</dbReference>
<dbReference type="InterPro" id="IPR045584">
    <property type="entry name" value="Pilin-like"/>
</dbReference>
<evidence type="ECO:0000256" key="2">
    <source>
        <dbReference type="SAM" id="Phobius"/>
    </source>
</evidence>
<dbReference type="Pfam" id="PF07963">
    <property type="entry name" value="N_methyl"/>
    <property type="match status" value="1"/>
</dbReference>
<keyword evidence="5" id="KW-1185">Reference proteome</keyword>
<dbReference type="PROSITE" id="PS00409">
    <property type="entry name" value="PROKAR_NTER_METHYL"/>
    <property type="match status" value="1"/>
</dbReference>
<comment type="caution">
    <text evidence="4">The sequence shown here is derived from an EMBL/GenBank/DDBJ whole genome shotgun (WGS) entry which is preliminary data.</text>
</comment>
<evidence type="ECO:0000259" key="3">
    <source>
        <dbReference type="Pfam" id="PF08805"/>
    </source>
</evidence>
<protein>
    <submittedName>
        <fullName evidence="4">Type 4 pilus major pilin</fullName>
    </submittedName>
</protein>
<dbReference type="RefSeq" id="WP_347286403.1">
    <property type="nucleotide sequence ID" value="NZ_JAUZQE010000004.1"/>
</dbReference>
<dbReference type="Proteomes" id="UP001232156">
    <property type="component" value="Unassembled WGS sequence"/>
</dbReference>
<evidence type="ECO:0000313" key="5">
    <source>
        <dbReference type="Proteomes" id="UP001232156"/>
    </source>
</evidence>
<name>A0ABU1D3S0_9BURK</name>